<evidence type="ECO:0000313" key="7">
    <source>
        <dbReference type="EMBL" id="CAD8688269.1"/>
    </source>
</evidence>
<evidence type="ECO:0000259" key="6">
    <source>
        <dbReference type="PROSITE" id="PS51481"/>
    </source>
</evidence>
<dbReference type="GO" id="GO:0005524">
    <property type="term" value="F:ATP binding"/>
    <property type="evidence" value="ECO:0007669"/>
    <property type="project" value="UniProtKB-KW"/>
</dbReference>
<sequence length="317" mass="31592">MVNSLGALPPMELSVISKAALEWLAKKEVTVKRVYVGTFMTSLDMNGFSLTLMRVDAATMARLDATHQAPAWPLVPGVYDPAKAAVPVPAGTDADALVSSAGPASRGGVAAAAAIAAACNALIGMEAQLTQWDTLVGDGDCGLTLTRGAKAILADIDPRYPLDDPAATAVQLGLSVRRSMGGTSGALYDIFFNAAAASLKSTPAGAGGAEAGAWATALSAGTAAIQHYGGASAGHRTMLDALLPAAAAFQQALSEGSAVDAIAKAAAAAQAGAESTKHMGTAAGRSSYVPEAALKDTPDPGAMAAACWLQAVAASLK</sequence>
<keyword evidence="3" id="KW-0418">Kinase</keyword>
<dbReference type="SUPFAM" id="SSF101473">
    <property type="entry name" value="DhaL-like"/>
    <property type="match status" value="1"/>
</dbReference>
<keyword evidence="2" id="KW-0547">Nucleotide-binding</keyword>
<dbReference type="Pfam" id="PF02733">
    <property type="entry name" value="Dak1"/>
    <property type="match status" value="1"/>
</dbReference>
<dbReference type="GO" id="GO:0019563">
    <property type="term" value="P:glycerol catabolic process"/>
    <property type="evidence" value="ECO:0007669"/>
    <property type="project" value="TreeGrafter"/>
</dbReference>
<dbReference type="InterPro" id="IPR004007">
    <property type="entry name" value="DhaL_dom"/>
</dbReference>
<dbReference type="PANTHER" id="PTHR28629:SF4">
    <property type="entry name" value="TRIOKINASE_FMN CYCLASE"/>
    <property type="match status" value="1"/>
</dbReference>
<dbReference type="FunFam" id="1.25.40.340:FF:000002">
    <property type="entry name" value="Dihydroxyacetone kinase, L subunit"/>
    <property type="match status" value="1"/>
</dbReference>
<evidence type="ECO:0000259" key="5">
    <source>
        <dbReference type="PROSITE" id="PS51480"/>
    </source>
</evidence>
<gene>
    <name evidence="7" type="ORF">POBO1169_LOCUS18555</name>
</gene>
<organism evidence="7">
    <name type="scientific">Pyramimonas obovata</name>
    <dbReference type="NCBI Taxonomy" id="1411642"/>
    <lineage>
        <taxon>Eukaryota</taxon>
        <taxon>Viridiplantae</taxon>
        <taxon>Chlorophyta</taxon>
        <taxon>Pyramimonadophyceae</taxon>
        <taxon>Pyramimonadales</taxon>
        <taxon>Pyramimonadaceae</taxon>
        <taxon>Pyramimonas</taxon>
        <taxon>Pyramimonas incertae sedis</taxon>
    </lineage>
</organism>
<evidence type="ECO:0000256" key="3">
    <source>
        <dbReference type="ARBA" id="ARBA00022777"/>
    </source>
</evidence>
<dbReference type="GO" id="GO:0005829">
    <property type="term" value="C:cytosol"/>
    <property type="evidence" value="ECO:0007669"/>
    <property type="project" value="TreeGrafter"/>
</dbReference>
<evidence type="ECO:0000256" key="1">
    <source>
        <dbReference type="ARBA" id="ARBA00022679"/>
    </source>
</evidence>
<name>A0A7S0RX56_9CHLO</name>
<proteinExistence type="predicted"/>
<accession>A0A7S0RX56</accession>
<dbReference type="EMBL" id="HBFA01037069">
    <property type="protein sequence ID" value="CAD8688269.1"/>
    <property type="molecule type" value="Transcribed_RNA"/>
</dbReference>
<dbReference type="PROSITE" id="PS51481">
    <property type="entry name" value="DHAK"/>
    <property type="match status" value="1"/>
</dbReference>
<dbReference type="PANTHER" id="PTHR28629">
    <property type="entry name" value="TRIOKINASE/FMN CYCLASE"/>
    <property type="match status" value="1"/>
</dbReference>
<dbReference type="InterPro" id="IPR004006">
    <property type="entry name" value="DhaK_dom"/>
</dbReference>
<dbReference type="PROSITE" id="PS51480">
    <property type="entry name" value="DHAL"/>
    <property type="match status" value="1"/>
</dbReference>
<dbReference type="Gene3D" id="3.30.1180.20">
    <property type="entry name" value="Dihydroxyacetone kinase, domain 2"/>
    <property type="match status" value="1"/>
</dbReference>
<dbReference type="Gene3D" id="1.25.40.340">
    <property type="match status" value="1"/>
</dbReference>
<dbReference type="GO" id="GO:0004371">
    <property type="term" value="F:glycerone kinase activity"/>
    <property type="evidence" value="ECO:0007669"/>
    <property type="project" value="InterPro"/>
</dbReference>
<dbReference type="InterPro" id="IPR036117">
    <property type="entry name" value="DhaL_dom_sf"/>
</dbReference>
<evidence type="ECO:0008006" key="8">
    <source>
        <dbReference type="Google" id="ProtNLM"/>
    </source>
</evidence>
<feature type="domain" description="DhaL" evidence="5">
    <location>
        <begin position="109"/>
        <end position="314"/>
    </location>
</feature>
<keyword evidence="1" id="KW-0808">Transferase</keyword>
<evidence type="ECO:0000256" key="2">
    <source>
        <dbReference type="ARBA" id="ARBA00022741"/>
    </source>
</evidence>
<evidence type="ECO:0000256" key="4">
    <source>
        <dbReference type="ARBA" id="ARBA00022840"/>
    </source>
</evidence>
<protein>
    <recommendedName>
        <fullName evidence="8">Dihydroxyacetone kinase</fullName>
    </recommendedName>
</protein>
<dbReference type="InterPro" id="IPR050861">
    <property type="entry name" value="Dihydroxyacetone_Kinase"/>
</dbReference>
<reference evidence="7" key="1">
    <citation type="submission" date="2021-01" db="EMBL/GenBank/DDBJ databases">
        <authorList>
            <person name="Corre E."/>
            <person name="Pelletier E."/>
            <person name="Niang G."/>
            <person name="Scheremetjew M."/>
            <person name="Finn R."/>
            <person name="Kale V."/>
            <person name="Holt S."/>
            <person name="Cochrane G."/>
            <person name="Meng A."/>
            <person name="Brown T."/>
            <person name="Cohen L."/>
        </authorList>
    </citation>
    <scope>NUCLEOTIDE SEQUENCE</scope>
    <source>
        <strain evidence="7">CCMP722</strain>
    </source>
</reference>
<dbReference type="SUPFAM" id="SSF82549">
    <property type="entry name" value="DAK1/DegV-like"/>
    <property type="match status" value="1"/>
</dbReference>
<feature type="domain" description="DhaK" evidence="6">
    <location>
        <begin position="1"/>
        <end position="72"/>
    </location>
</feature>
<dbReference type="Pfam" id="PF02734">
    <property type="entry name" value="Dak2"/>
    <property type="match status" value="1"/>
</dbReference>
<keyword evidence="4" id="KW-0067">ATP-binding</keyword>
<dbReference type="SMART" id="SM01120">
    <property type="entry name" value="Dak2"/>
    <property type="match status" value="1"/>
</dbReference>
<dbReference type="AlphaFoldDB" id="A0A7S0RX56"/>